<sequence length="225" mass="23655">MEPSAMTMLAVMKPACVAVALAFAASSAAAATLFSDDFDRPDSKSVGGGWSELERAPNDVFVNNGMLRLRDVRDGNPDAAASSMVIDATGYENVTVSFNWRTNSSNTASDSLFLSWTSVAAPAIDDTSAWTQAFKGGVDGDAHWSPEAWSTETITLTGAANGKFNLLFWTDVDAANRGFRIDYVTVTGDKLVAGAVAPVPLPAGLPLLVGGLAAFGLMKRRRARG</sequence>
<accession>A0A8J7LVY1</accession>
<keyword evidence="4" id="KW-1185">Reference proteome</keyword>
<dbReference type="EMBL" id="JAELVR010000004">
    <property type="protein sequence ID" value="MBJ6371466.1"/>
    <property type="molecule type" value="Genomic_DNA"/>
</dbReference>
<dbReference type="Proteomes" id="UP000619079">
    <property type="component" value="Unassembled WGS sequence"/>
</dbReference>
<keyword evidence="1" id="KW-1133">Transmembrane helix</keyword>
<feature type="transmembrane region" description="Helical" evidence="1">
    <location>
        <begin position="199"/>
        <end position="218"/>
    </location>
</feature>
<comment type="caution">
    <text evidence="3">The sequence shown here is derived from an EMBL/GenBank/DDBJ whole genome shotgun (WGS) entry which is preliminary data.</text>
</comment>
<evidence type="ECO:0000256" key="1">
    <source>
        <dbReference type="SAM" id="Phobius"/>
    </source>
</evidence>
<dbReference type="NCBIfam" id="TIGR03370">
    <property type="entry name" value="VPLPA-CTERM"/>
    <property type="match status" value="1"/>
</dbReference>
<proteinExistence type="predicted"/>
<evidence type="ECO:0000256" key="2">
    <source>
        <dbReference type="SAM" id="SignalP"/>
    </source>
</evidence>
<gene>
    <name evidence="3" type="ORF">JF290_07990</name>
</gene>
<dbReference type="InterPro" id="IPR022472">
    <property type="entry name" value="VPLPA-CTERM"/>
</dbReference>
<keyword evidence="1" id="KW-0472">Membrane</keyword>
<reference evidence="3" key="1">
    <citation type="submission" date="2020-12" db="EMBL/GenBank/DDBJ databases">
        <title>Sedimentitalea sp. nov., isolated from sand in Incheon.</title>
        <authorList>
            <person name="Kim W."/>
        </authorList>
    </citation>
    <scope>NUCLEOTIDE SEQUENCE</scope>
    <source>
        <strain evidence="3">CAU 1593</strain>
    </source>
</reference>
<feature type="chain" id="PRO_5035276394" evidence="2">
    <location>
        <begin position="31"/>
        <end position="225"/>
    </location>
</feature>
<dbReference type="AlphaFoldDB" id="A0A8J7LVY1"/>
<protein>
    <submittedName>
        <fullName evidence="3">VPLPA-CTERM sorting domain-containing protein</fullName>
    </submittedName>
</protein>
<organism evidence="3 4">
    <name type="scientific">Sedimentitalea arenosa</name>
    <dbReference type="NCBI Taxonomy" id="2798803"/>
    <lineage>
        <taxon>Bacteria</taxon>
        <taxon>Pseudomonadati</taxon>
        <taxon>Pseudomonadota</taxon>
        <taxon>Alphaproteobacteria</taxon>
        <taxon>Rhodobacterales</taxon>
        <taxon>Paracoccaceae</taxon>
        <taxon>Sedimentitalea</taxon>
    </lineage>
</organism>
<keyword evidence="1" id="KW-0812">Transmembrane</keyword>
<evidence type="ECO:0000313" key="3">
    <source>
        <dbReference type="EMBL" id="MBJ6371466.1"/>
    </source>
</evidence>
<keyword evidence="2" id="KW-0732">Signal</keyword>
<feature type="signal peptide" evidence="2">
    <location>
        <begin position="1"/>
        <end position="30"/>
    </location>
</feature>
<name>A0A8J7LVY1_9RHOB</name>
<evidence type="ECO:0000313" key="4">
    <source>
        <dbReference type="Proteomes" id="UP000619079"/>
    </source>
</evidence>